<dbReference type="Gene3D" id="2.40.160.20">
    <property type="match status" value="1"/>
</dbReference>
<name>A0AAU7KI35_9GAMM</name>
<feature type="chain" id="PRO_5043885116" evidence="1">
    <location>
        <begin position="24"/>
        <end position="164"/>
    </location>
</feature>
<keyword evidence="1" id="KW-0732">Signal</keyword>
<dbReference type="Pfam" id="PF09411">
    <property type="entry name" value="PagL"/>
    <property type="match status" value="1"/>
</dbReference>
<feature type="signal peptide" evidence="1">
    <location>
        <begin position="1"/>
        <end position="23"/>
    </location>
</feature>
<evidence type="ECO:0000256" key="1">
    <source>
        <dbReference type="SAM" id="SignalP"/>
    </source>
</evidence>
<dbReference type="RefSeq" id="WP_052704262.1">
    <property type="nucleotide sequence ID" value="NZ_CP098827.1"/>
</dbReference>
<dbReference type="EMBL" id="CP098827">
    <property type="protein sequence ID" value="XBO71079.1"/>
    <property type="molecule type" value="Genomic_DNA"/>
</dbReference>
<reference evidence="2" key="1">
    <citation type="submission" date="2022-06" db="EMBL/GenBank/DDBJ databases">
        <title>A novel DMS-producing enzyme.</title>
        <authorList>
            <person name="Zhang Y."/>
        </authorList>
    </citation>
    <scope>NUCLEOTIDE SEQUENCE</scope>
    <source>
        <strain evidence="2">RT37</strain>
    </source>
</reference>
<dbReference type="GO" id="GO:0016787">
    <property type="term" value="F:hydrolase activity"/>
    <property type="evidence" value="ECO:0007669"/>
    <property type="project" value="UniProtKB-KW"/>
</dbReference>
<dbReference type="AlphaFoldDB" id="A0AAU7KI35"/>
<dbReference type="InterPro" id="IPR018550">
    <property type="entry name" value="Lipid-A_deacylase-rel"/>
</dbReference>
<accession>A0AAU7KI35</accession>
<sequence>MTTSLARPLACCLLMGLASTATAGPTLGLGSTSEGTGALDLGYDWTFDLSRYHPSLDLRLGTGVILFEGDDRSANQAFYLRPALRYSWDHVFVEGGIGASAFIDTHIEDRDLGSSFQFEDRLALGLRMGPYGDLSISATHYSNASIKEPNDGFELYALNWRLAY</sequence>
<proteinExistence type="predicted"/>
<protein>
    <submittedName>
        <fullName evidence="2">Acyloxyacyl hydrolase</fullName>
    </submittedName>
</protein>
<keyword evidence="2" id="KW-0378">Hydrolase</keyword>
<gene>
    <name evidence="2" type="ORF">NFG58_21215</name>
</gene>
<organism evidence="2">
    <name type="scientific">Halomonas sp. RT37</name>
    <dbReference type="NCBI Taxonomy" id="2950872"/>
    <lineage>
        <taxon>Bacteria</taxon>
        <taxon>Pseudomonadati</taxon>
        <taxon>Pseudomonadota</taxon>
        <taxon>Gammaproteobacteria</taxon>
        <taxon>Oceanospirillales</taxon>
        <taxon>Halomonadaceae</taxon>
        <taxon>Halomonas</taxon>
    </lineage>
</organism>
<evidence type="ECO:0000313" key="2">
    <source>
        <dbReference type="EMBL" id="XBO71079.1"/>
    </source>
</evidence>